<dbReference type="Pfam" id="PF12796">
    <property type="entry name" value="Ank_2"/>
    <property type="match status" value="1"/>
</dbReference>
<dbReference type="InterPro" id="IPR002110">
    <property type="entry name" value="Ankyrin_rpt"/>
</dbReference>
<reference evidence="2 3" key="1">
    <citation type="submission" date="2021-01" db="EMBL/GenBank/DDBJ databases">
        <title>WGS of actinomycetes isolated from Thailand.</title>
        <authorList>
            <person name="Thawai C."/>
        </authorList>
    </citation>
    <scope>NUCLEOTIDE SEQUENCE [LARGE SCALE GENOMIC DNA]</scope>
    <source>
        <strain evidence="2 3">LPG 2</strain>
    </source>
</reference>
<sequence>MPCSTPLHHAASHGAPADVVQHLIQLGAWRSLRDTNGDTPLELAAQRGHRHLYELLTPLTHHHFPAADLAQLDHILHAVIVGRAHHLVRRARLRLPQLEPLTELESPQPQMWCPVPGMYGGFDIVLQTTTGHTELLVESWSRVNGGSGREHHVTTTGYRVISQGFV</sequence>
<evidence type="ECO:0000313" key="2">
    <source>
        <dbReference type="EMBL" id="MBL1080118.1"/>
    </source>
</evidence>
<feature type="repeat" description="ANK" evidence="1">
    <location>
        <begin position="2"/>
        <end position="35"/>
    </location>
</feature>
<proteinExistence type="predicted"/>
<dbReference type="InterPro" id="IPR036770">
    <property type="entry name" value="Ankyrin_rpt-contain_sf"/>
</dbReference>
<organism evidence="2 3">
    <name type="scientific">Nocardia acididurans</name>
    <dbReference type="NCBI Taxonomy" id="2802282"/>
    <lineage>
        <taxon>Bacteria</taxon>
        <taxon>Bacillati</taxon>
        <taxon>Actinomycetota</taxon>
        <taxon>Actinomycetes</taxon>
        <taxon>Mycobacteriales</taxon>
        <taxon>Nocardiaceae</taxon>
        <taxon>Nocardia</taxon>
    </lineage>
</organism>
<dbReference type="EMBL" id="JAERRJ010000024">
    <property type="protein sequence ID" value="MBL1080118.1"/>
    <property type="molecule type" value="Genomic_DNA"/>
</dbReference>
<dbReference type="RefSeq" id="WP_201958305.1">
    <property type="nucleotide sequence ID" value="NZ_JAERRJ010000024.1"/>
</dbReference>
<dbReference type="SUPFAM" id="SSF48403">
    <property type="entry name" value="Ankyrin repeat"/>
    <property type="match status" value="1"/>
</dbReference>
<dbReference type="Gene3D" id="1.25.40.20">
    <property type="entry name" value="Ankyrin repeat-containing domain"/>
    <property type="match status" value="1"/>
</dbReference>
<keyword evidence="3" id="KW-1185">Reference proteome</keyword>
<dbReference type="PROSITE" id="PS50088">
    <property type="entry name" value="ANK_REPEAT"/>
    <property type="match status" value="1"/>
</dbReference>
<evidence type="ECO:0000313" key="3">
    <source>
        <dbReference type="Proteomes" id="UP000602198"/>
    </source>
</evidence>
<comment type="caution">
    <text evidence="2">The sequence shown here is derived from an EMBL/GenBank/DDBJ whole genome shotgun (WGS) entry which is preliminary data.</text>
</comment>
<accession>A0ABS1MHH9</accession>
<dbReference type="Proteomes" id="UP000602198">
    <property type="component" value="Unassembled WGS sequence"/>
</dbReference>
<protein>
    <submittedName>
        <fullName evidence="2">Ankyrin repeat domain-containing protein</fullName>
    </submittedName>
</protein>
<keyword evidence="1" id="KW-0040">ANK repeat</keyword>
<gene>
    <name evidence="2" type="ORF">JK358_37560</name>
</gene>
<evidence type="ECO:0000256" key="1">
    <source>
        <dbReference type="PROSITE-ProRule" id="PRU00023"/>
    </source>
</evidence>
<name>A0ABS1MHH9_9NOCA</name>